<proteinExistence type="predicted"/>
<name>A0A5N6UH93_ASPTM</name>
<dbReference type="AlphaFoldDB" id="A0A5N6UH93"/>
<gene>
    <name evidence="1" type="ORF">BDV40DRAFT_304605</name>
</gene>
<protein>
    <submittedName>
        <fullName evidence="1">Uncharacterized protein</fullName>
    </submittedName>
</protein>
<keyword evidence="2" id="KW-1185">Reference proteome</keyword>
<evidence type="ECO:0000313" key="2">
    <source>
        <dbReference type="Proteomes" id="UP000326950"/>
    </source>
</evidence>
<dbReference type="EMBL" id="ML738707">
    <property type="protein sequence ID" value="KAE8157979.1"/>
    <property type="molecule type" value="Genomic_DNA"/>
</dbReference>
<organism evidence="1 2">
    <name type="scientific">Aspergillus tamarii</name>
    <dbReference type="NCBI Taxonomy" id="41984"/>
    <lineage>
        <taxon>Eukaryota</taxon>
        <taxon>Fungi</taxon>
        <taxon>Dikarya</taxon>
        <taxon>Ascomycota</taxon>
        <taxon>Pezizomycotina</taxon>
        <taxon>Eurotiomycetes</taxon>
        <taxon>Eurotiomycetidae</taxon>
        <taxon>Eurotiales</taxon>
        <taxon>Aspergillaceae</taxon>
        <taxon>Aspergillus</taxon>
        <taxon>Aspergillus subgen. Circumdati</taxon>
    </lineage>
</organism>
<dbReference type="Proteomes" id="UP000326950">
    <property type="component" value="Unassembled WGS sequence"/>
</dbReference>
<sequence>MLSVIYGSIFAADTGDTQLKISFMSVMPNCFTGNCNVPRFQSLAICSQCGNVSSMLSMKTTRRPFCNQHLIERTHSILNGLELNIIGISSSDADSADTFPTHGNKAHTRTISTSTSGSFLEPNTPGRIRNFGTSAFLNFSAIAMAEGANLTDATAVQVLNSFYNPAAWYDGETLQLYPPARDNLTTSLYAVDQMTSGVPEQWFPALLQFNNTPQNELSESSTNEACLYEISMLYEPLHSETAHFVNPVEDSDIPAFFDTLSAGMTTHVRKGNMTAESPRDGKFTSRLGVEQANGISWIMQAQVHIRWAVDYTTCDLDHLGYHTSVDHCAAKQEQKSGLPGNIESQTNSAHVKLLAHTDGAEIWRVEPVDNVIRERHVGSSATKEMFSGTN</sequence>
<accession>A0A5N6UH93</accession>
<reference evidence="1 2" key="1">
    <citation type="submission" date="2019-04" db="EMBL/GenBank/DDBJ databases">
        <title>Friends and foes A comparative genomics study of 23 Aspergillus species from section Flavi.</title>
        <authorList>
            <consortium name="DOE Joint Genome Institute"/>
            <person name="Kjaerbolling I."/>
            <person name="Vesth T."/>
            <person name="Frisvad J.C."/>
            <person name="Nybo J.L."/>
            <person name="Theobald S."/>
            <person name="Kildgaard S."/>
            <person name="Isbrandt T."/>
            <person name="Kuo A."/>
            <person name="Sato A."/>
            <person name="Lyhne E.K."/>
            <person name="Kogle M.E."/>
            <person name="Wiebenga A."/>
            <person name="Kun R.S."/>
            <person name="Lubbers R.J."/>
            <person name="Makela M.R."/>
            <person name="Barry K."/>
            <person name="Chovatia M."/>
            <person name="Clum A."/>
            <person name="Daum C."/>
            <person name="Haridas S."/>
            <person name="He G."/>
            <person name="LaButti K."/>
            <person name="Lipzen A."/>
            <person name="Mondo S."/>
            <person name="Riley R."/>
            <person name="Salamov A."/>
            <person name="Simmons B.A."/>
            <person name="Magnuson J.K."/>
            <person name="Henrissat B."/>
            <person name="Mortensen U.H."/>
            <person name="Larsen T.O."/>
            <person name="Devries R.P."/>
            <person name="Grigoriev I.V."/>
            <person name="Machida M."/>
            <person name="Baker S.E."/>
            <person name="Andersen M.R."/>
        </authorList>
    </citation>
    <scope>NUCLEOTIDE SEQUENCE [LARGE SCALE GENOMIC DNA]</scope>
    <source>
        <strain evidence="1 2">CBS 117626</strain>
    </source>
</reference>
<evidence type="ECO:0000313" key="1">
    <source>
        <dbReference type="EMBL" id="KAE8157979.1"/>
    </source>
</evidence>